<dbReference type="Proteomes" id="UP000321199">
    <property type="component" value="Chromosome"/>
</dbReference>
<organism evidence="3 4">
    <name type="scientific">Comamonas flocculans</name>
    <dbReference type="NCBI Taxonomy" id="2597701"/>
    <lineage>
        <taxon>Bacteria</taxon>
        <taxon>Pseudomonadati</taxon>
        <taxon>Pseudomonadota</taxon>
        <taxon>Betaproteobacteria</taxon>
        <taxon>Burkholderiales</taxon>
        <taxon>Comamonadaceae</taxon>
        <taxon>Comamonas</taxon>
    </lineage>
</organism>
<sequence length="235" mass="25741">MKQLVLDIGVAAGPTMENFLVAGNRQAWQHIQGMLDAPAQPATPVYLWGEQGTGKSHLLRAAVQALGNAGARVGWMDAGVADPGAFDEAWDAVALDDVHRYDARQQAAAFNWFINAGNPASGAARLVLAAGRLPPADLPLREDLRSRLGWGHVFRLEALHEAQCRQVLQRQAAQRGIALSAEVLEYMRAHFARDLGSQMRLLERLDRFALRTQRLITLALLRAMLQDEPIAAETP</sequence>
<feature type="domain" description="Chromosomal replication initiator protein DnaA ATPAse" evidence="1">
    <location>
        <begin position="15"/>
        <end position="66"/>
    </location>
</feature>
<protein>
    <submittedName>
        <fullName evidence="3">DnaA regulatory inactivator Hda</fullName>
    </submittedName>
</protein>
<dbReference type="Gene3D" id="1.10.8.60">
    <property type="match status" value="1"/>
</dbReference>
<dbReference type="PANTHER" id="PTHR30050">
    <property type="entry name" value="CHROMOSOMAL REPLICATION INITIATOR PROTEIN DNAA"/>
    <property type="match status" value="1"/>
</dbReference>
<dbReference type="InterPro" id="IPR027417">
    <property type="entry name" value="P-loop_NTPase"/>
</dbReference>
<dbReference type="PANTHER" id="PTHR30050:SF5">
    <property type="entry name" value="DNAA REGULATORY INACTIVATOR HDA"/>
    <property type="match status" value="1"/>
</dbReference>
<dbReference type="NCBIfam" id="TIGR03420">
    <property type="entry name" value="DnaA_homol_Hda"/>
    <property type="match status" value="1"/>
</dbReference>
<evidence type="ECO:0000313" key="4">
    <source>
        <dbReference type="Proteomes" id="UP000321199"/>
    </source>
</evidence>
<evidence type="ECO:0000259" key="1">
    <source>
        <dbReference type="Pfam" id="PF00308"/>
    </source>
</evidence>
<proteinExistence type="predicted"/>
<dbReference type="Pfam" id="PF00308">
    <property type="entry name" value="Bac_DnaA"/>
    <property type="match status" value="1"/>
</dbReference>
<name>A0A5B8S004_9BURK</name>
<evidence type="ECO:0000259" key="2">
    <source>
        <dbReference type="Pfam" id="PF22688"/>
    </source>
</evidence>
<dbReference type="RefSeq" id="WP_146914014.1">
    <property type="nucleotide sequence ID" value="NZ_CP042344.1"/>
</dbReference>
<dbReference type="InterPro" id="IPR055199">
    <property type="entry name" value="Hda_lid"/>
</dbReference>
<reference evidence="3 4" key="1">
    <citation type="submission" date="2019-07" db="EMBL/GenBank/DDBJ databases">
        <title>Complete genome sequence of Comamonas sp. NLF 7-7 isolated from livestock.</title>
        <authorList>
            <person name="Kim D.H."/>
            <person name="Kim J.G."/>
        </authorList>
    </citation>
    <scope>NUCLEOTIDE SEQUENCE [LARGE SCALE GENOMIC DNA]</scope>
    <source>
        <strain evidence="3 4">NLF 7-7</strain>
    </source>
</reference>
<dbReference type="Pfam" id="PF22688">
    <property type="entry name" value="Hda_lid"/>
    <property type="match status" value="1"/>
</dbReference>
<dbReference type="InterPro" id="IPR017788">
    <property type="entry name" value="Hda"/>
</dbReference>
<dbReference type="EMBL" id="CP042344">
    <property type="protein sequence ID" value="QEA14402.1"/>
    <property type="molecule type" value="Genomic_DNA"/>
</dbReference>
<dbReference type="Gene3D" id="3.40.50.300">
    <property type="entry name" value="P-loop containing nucleotide triphosphate hydrolases"/>
    <property type="match status" value="1"/>
</dbReference>
<dbReference type="OrthoDB" id="9784878at2"/>
<dbReference type="GO" id="GO:0005886">
    <property type="term" value="C:plasma membrane"/>
    <property type="evidence" value="ECO:0007669"/>
    <property type="project" value="TreeGrafter"/>
</dbReference>
<keyword evidence="4" id="KW-1185">Reference proteome</keyword>
<feature type="domain" description="Hda lid" evidence="2">
    <location>
        <begin position="163"/>
        <end position="225"/>
    </location>
</feature>
<gene>
    <name evidence="3" type="primary">hda</name>
    <name evidence="3" type="ORF">FOZ74_15965</name>
</gene>
<dbReference type="KEGG" id="cof:FOZ74_15965"/>
<dbReference type="GO" id="GO:0006270">
    <property type="term" value="P:DNA replication initiation"/>
    <property type="evidence" value="ECO:0007669"/>
    <property type="project" value="TreeGrafter"/>
</dbReference>
<dbReference type="GO" id="GO:0003688">
    <property type="term" value="F:DNA replication origin binding"/>
    <property type="evidence" value="ECO:0007669"/>
    <property type="project" value="TreeGrafter"/>
</dbReference>
<dbReference type="InterPro" id="IPR013317">
    <property type="entry name" value="DnaA_dom"/>
</dbReference>
<dbReference type="GO" id="GO:0032297">
    <property type="term" value="P:negative regulation of DNA-templated DNA replication initiation"/>
    <property type="evidence" value="ECO:0007669"/>
    <property type="project" value="InterPro"/>
</dbReference>
<dbReference type="SUPFAM" id="SSF52540">
    <property type="entry name" value="P-loop containing nucleoside triphosphate hydrolases"/>
    <property type="match status" value="1"/>
</dbReference>
<dbReference type="AlphaFoldDB" id="A0A5B8S004"/>
<evidence type="ECO:0000313" key="3">
    <source>
        <dbReference type="EMBL" id="QEA14402.1"/>
    </source>
</evidence>
<accession>A0A5B8S004</accession>